<keyword evidence="5" id="KW-0479">Metal-binding</keyword>
<sequence>MSADWWNELIKSVPEASKLRNHPLRDIPLLDRLYARVTVSVNEGWQPRAGPSQLPREPSSPFPYVVESDEEVERVGSSRKSASRGKGKAIASSSKKGNPDKWDRLTTAIEDQGKFLKGGREAFETLNPFSVAVCMQELVKMTKLDHDSELYWAAIDYLASDESGRQIFMSLPNEAEKIKFLERKTGKEVAIWYYQNLLKVIALLIENECLDPNRDRQLMRIDRGRGWRHTMQMINGHDQECYETLRMHQETFRRLCSRLKNDYGLRESRECGLEEAVAMCLETVAHDEVQRTIATHYQRNQETVNRKFHEVLDALVRMSRDIIKPEENELRQVNPILSSDRRYHPFFSACIGALDGTHVSVRVGSQKKEKYWNLRKQHPTMNVLAICNFNMEFIYTYVGTPGRAHDSKILTYCAQHDEYFPTPPEGKYFLVDSGYPNRKGYLAPYRRIRYHPHQW</sequence>
<evidence type="ECO:0000259" key="9">
    <source>
        <dbReference type="Pfam" id="PF13359"/>
    </source>
</evidence>
<dbReference type="PANTHER" id="PTHR22930:SF281">
    <property type="entry name" value="NUCLEASE"/>
    <property type="match status" value="1"/>
</dbReference>
<dbReference type="GO" id="GO:0046872">
    <property type="term" value="F:metal ion binding"/>
    <property type="evidence" value="ECO:0007669"/>
    <property type="project" value="UniProtKB-KW"/>
</dbReference>
<evidence type="ECO:0000256" key="7">
    <source>
        <dbReference type="ARBA" id="ARBA00023242"/>
    </source>
</evidence>
<evidence type="ECO:0000313" key="11">
    <source>
        <dbReference type="EMBL" id="KAG7532679.1"/>
    </source>
</evidence>
<dbReference type="Proteomes" id="UP000694240">
    <property type="component" value="Chromosome 13"/>
</dbReference>
<evidence type="ECO:0000256" key="1">
    <source>
        <dbReference type="ARBA" id="ARBA00001968"/>
    </source>
</evidence>
<feature type="domain" description="DUF8040" evidence="10">
    <location>
        <begin position="226"/>
        <end position="316"/>
    </location>
</feature>
<keyword evidence="12" id="KW-1185">Reference proteome</keyword>
<dbReference type="InterPro" id="IPR027806">
    <property type="entry name" value="HARBI1_dom"/>
</dbReference>
<accession>A0A8T1XJB6</accession>
<protein>
    <submittedName>
        <fullName evidence="11">Harbinger transposase-derived nuclease domain</fullName>
    </submittedName>
</protein>
<evidence type="ECO:0000256" key="6">
    <source>
        <dbReference type="ARBA" id="ARBA00022801"/>
    </source>
</evidence>
<dbReference type="GO" id="GO:0004518">
    <property type="term" value="F:nuclease activity"/>
    <property type="evidence" value="ECO:0007669"/>
    <property type="project" value="UniProtKB-KW"/>
</dbReference>
<keyword evidence="6" id="KW-0378">Hydrolase</keyword>
<feature type="domain" description="DDE Tnp4" evidence="9">
    <location>
        <begin position="354"/>
        <end position="446"/>
    </location>
</feature>
<comment type="subcellular location">
    <subcellularLocation>
        <location evidence="2">Nucleus</location>
    </subcellularLocation>
</comment>
<evidence type="ECO:0000313" key="12">
    <source>
        <dbReference type="Proteomes" id="UP000694240"/>
    </source>
</evidence>
<keyword evidence="4" id="KW-0540">Nuclease</keyword>
<evidence type="ECO:0000256" key="3">
    <source>
        <dbReference type="ARBA" id="ARBA00006958"/>
    </source>
</evidence>
<dbReference type="Pfam" id="PF26138">
    <property type="entry name" value="DUF8040"/>
    <property type="match status" value="1"/>
</dbReference>
<dbReference type="InterPro" id="IPR045249">
    <property type="entry name" value="HARBI1-like"/>
</dbReference>
<feature type="region of interest" description="Disordered" evidence="8">
    <location>
        <begin position="45"/>
        <end position="102"/>
    </location>
</feature>
<organism evidence="11 12">
    <name type="scientific">Arabidopsis thaliana x Arabidopsis arenosa</name>
    <dbReference type="NCBI Taxonomy" id="1240361"/>
    <lineage>
        <taxon>Eukaryota</taxon>
        <taxon>Viridiplantae</taxon>
        <taxon>Streptophyta</taxon>
        <taxon>Embryophyta</taxon>
        <taxon>Tracheophyta</taxon>
        <taxon>Spermatophyta</taxon>
        <taxon>Magnoliopsida</taxon>
        <taxon>eudicotyledons</taxon>
        <taxon>Gunneridae</taxon>
        <taxon>Pentapetalae</taxon>
        <taxon>rosids</taxon>
        <taxon>malvids</taxon>
        <taxon>Brassicales</taxon>
        <taxon>Brassicaceae</taxon>
        <taxon>Camelineae</taxon>
        <taxon>Arabidopsis</taxon>
    </lineage>
</organism>
<comment type="caution">
    <text evidence="11">The sequence shown here is derived from an EMBL/GenBank/DDBJ whole genome shotgun (WGS) entry which is preliminary data.</text>
</comment>
<gene>
    <name evidence="11" type="ORF">ISN45_Aa08g003440</name>
</gene>
<dbReference type="EMBL" id="JAEFBK010000013">
    <property type="protein sequence ID" value="KAG7532679.1"/>
    <property type="molecule type" value="Genomic_DNA"/>
</dbReference>
<dbReference type="InterPro" id="IPR058353">
    <property type="entry name" value="DUF8040"/>
</dbReference>
<name>A0A8T1XJB6_9BRAS</name>
<dbReference type="Pfam" id="PF13359">
    <property type="entry name" value="DDE_Tnp_4"/>
    <property type="match status" value="1"/>
</dbReference>
<reference evidence="11 12" key="1">
    <citation type="submission" date="2020-12" db="EMBL/GenBank/DDBJ databases">
        <title>Concerted genomic and epigenomic changes stabilize Arabidopsis allopolyploids.</title>
        <authorList>
            <person name="Chen Z."/>
        </authorList>
    </citation>
    <scope>NUCLEOTIDE SEQUENCE [LARGE SCALE GENOMIC DNA]</scope>
    <source>
        <strain evidence="11">Allo738</strain>
        <tissue evidence="11">Leaf</tissue>
    </source>
</reference>
<dbReference type="PANTHER" id="PTHR22930">
    <property type="match status" value="1"/>
</dbReference>
<evidence type="ECO:0000256" key="5">
    <source>
        <dbReference type="ARBA" id="ARBA00022723"/>
    </source>
</evidence>
<dbReference type="AlphaFoldDB" id="A0A8T1XJB6"/>
<comment type="similarity">
    <text evidence="3">Belongs to the HARBI1 family.</text>
</comment>
<evidence type="ECO:0000256" key="8">
    <source>
        <dbReference type="SAM" id="MobiDB-lite"/>
    </source>
</evidence>
<dbReference type="GO" id="GO:0016787">
    <property type="term" value="F:hydrolase activity"/>
    <property type="evidence" value="ECO:0007669"/>
    <property type="project" value="UniProtKB-KW"/>
</dbReference>
<evidence type="ECO:0000256" key="4">
    <source>
        <dbReference type="ARBA" id="ARBA00022722"/>
    </source>
</evidence>
<keyword evidence="7" id="KW-0539">Nucleus</keyword>
<evidence type="ECO:0000256" key="2">
    <source>
        <dbReference type="ARBA" id="ARBA00004123"/>
    </source>
</evidence>
<comment type="cofactor">
    <cofactor evidence="1">
        <name>a divalent metal cation</name>
        <dbReference type="ChEBI" id="CHEBI:60240"/>
    </cofactor>
</comment>
<dbReference type="GO" id="GO:0005634">
    <property type="term" value="C:nucleus"/>
    <property type="evidence" value="ECO:0007669"/>
    <property type="project" value="UniProtKB-SubCell"/>
</dbReference>
<evidence type="ECO:0000259" key="10">
    <source>
        <dbReference type="Pfam" id="PF26138"/>
    </source>
</evidence>
<proteinExistence type="inferred from homology"/>